<gene>
    <name evidence="1" type="ORF">THAR02_10286</name>
</gene>
<evidence type="ECO:0000313" key="1">
    <source>
        <dbReference type="EMBL" id="KKO97606.1"/>
    </source>
</evidence>
<evidence type="ECO:0000313" key="2">
    <source>
        <dbReference type="Proteomes" id="UP000034112"/>
    </source>
</evidence>
<proteinExistence type="predicted"/>
<dbReference type="AlphaFoldDB" id="A0A0F9ZAL8"/>
<dbReference type="OrthoDB" id="4898301at2759"/>
<name>A0A0F9ZAL8_TRIHA</name>
<reference evidence="2" key="1">
    <citation type="journal article" date="2015" name="Genome Announc.">
        <title>Draft whole-genome sequence of the biocontrol agent Trichoderma harzianum T6776.</title>
        <authorList>
            <person name="Baroncelli R."/>
            <person name="Piaggeschi G."/>
            <person name="Fiorini L."/>
            <person name="Bertolini E."/>
            <person name="Zapparata A."/>
            <person name="Pe M.E."/>
            <person name="Sarrocco S."/>
            <person name="Vannacci G."/>
        </authorList>
    </citation>
    <scope>NUCLEOTIDE SEQUENCE [LARGE SCALE GENOMIC DNA]</scope>
    <source>
        <strain evidence="2">T6776</strain>
    </source>
</reference>
<protein>
    <submittedName>
        <fullName evidence="1">Uncharacterized protein</fullName>
    </submittedName>
</protein>
<comment type="caution">
    <text evidence="1">The sequence shown here is derived from an EMBL/GenBank/DDBJ whole genome shotgun (WGS) entry which is preliminary data.</text>
</comment>
<dbReference type="OMA" id="DINSHED"/>
<sequence length="280" mass="31896">MSVTERSERNVTKRFDEIKVDWLVVERQLQTWSHLTHNGRKLIIKVTFNYIETKTAGPAAGQGSTSGQLAERQARRDAERAVLGRTAAWEHVFAIFSCPGAPCDRGPYCWQDPATRKHYKLMGHQLRNLVKQVQRGEDINSHEDMPREIRDEIYAEEQQHLSRKRKRANSSTYGTSLPAIHIHNITPSQPDTVLTNSRVSSAPESASLRYALEGLGMRDDVAEEYFAWHGSRVRRQTLKEEYDRACELALGKGLDLELIHDDQDGVYQFLTDHGIMEGPA</sequence>
<accession>A0A0F9ZAL8</accession>
<dbReference type="Proteomes" id="UP000034112">
    <property type="component" value="Unassembled WGS sequence"/>
</dbReference>
<dbReference type="EMBL" id="JOKZ01000533">
    <property type="protein sequence ID" value="KKO97606.1"/>
    <property type="molecule type" value="Genomic_DNA"/>
</dbReference>
<organism evidence="1 2">
    <name type="scientific">Trichoderma harzianum</name>
    <name type="common">Hypocrea lixii</name>
    <dbReference type="NCBI Taxonomy" id="5544"/>
    <lineage>
        <taxon>Eukaryota</taxon>
        <taxon>Fungi</taxon>
        <taxon>Dikarya</taxon>
        <taxon>Ascomycota</taxon>
        <taxon>Pezizomycotina</taxon>
        <taxon>Sordariomycetes</taxon>
        <taxon>Hypocreomycetidae</taxon>
        <taxon>Hypocreales</taxon>
        <taxon>Hypocreaceae</taxon>
        <taxon>Trichoderma</taxon>
    </lineage>
</organism>